<dbReference type="OrthoDB" id="506431at2759"/>
<gene>
    <name evidence="3" type="ORF">FGG08_003717</name>
</gene>
<evidence type="ECO:0000256" key="1">
    <source>
        <dbReference type="SAM" id="MobiDB-lite"/>
    </source>
</evidence>
<protein>
    <recommendedName>
        <fullName evidence="2">Thioesterase domain-containing protein</fullName>
    </recommendedName>
</protein>
<dbReference type="PANTHER" id="PTHR47260:SF3">
    <property type="entry name" value="THIOESTERASE FAMILY PROTEIN (AFU_ORTHOLOGUE AFUA_7G03960)"/>
    <property type="match status" value="1"/>
</dbReference>
<proteinExistence type="predicted"/>
<evidence type="ECO:0000259" key="2">
    <source>
        <dbReference type="Pfam" id="PF03061"/>
    </source>
</evidence>
<feature type="region of interest" description="Disordered" evidence="1">
    <location>
        <begin position="74"/>
        <end position="98"/>
    </location>
</feature>
<dbReference type="InterPro" id="IPR029069">
    <property type="entry name" value="HotDog_dom_sf"/>
</dbReference>
<organism evidence="3 4">
    <name type="scientific">Glutinoglossum americanum</name>
    <dbReference type="NCBI Taxonomy" id="1670608"/>
    <lineage>
        <taxon>Eukaryota</taxon>
        <taxon>Fungi</taxon>
        <taxon>Dikarya</taxon>
        <taxon>Ascomycota</taxon>
        <taxon>Pezizomycotina</taxon>
        <taxon>Geoglossomycetes</taxon>
        <taxon>Geoglossales</taxon>
        <taxon>Geoglossaceae</taxon>
        <taxon>Glutinoglossum</taxon>
    </lineage>
</organism>
<dbReference type="CDD" id="cd03443">
    <property type="entry name" value="PaaI_thioesterase"/>
    <property type="match status" value="1"/>
</dbReference>
<dbReference type="AlphaFoldDB" id="A0A9P8ICS3"/>
<dbReference type="InterPro" id="IPR006683">
    <property type="entry name" value="Thioestr_dom"/>
</dbReference>
<dbReference type="EMBL" id="JAGHQL010000067">
    <property type="protein sequence ID" value="KAH0541834.1"/>
    <property type="molecule type" value="Genomic_DNA"/>
</dbReference>
<reference evidence="3" key="1">
    <citation type="submission" date="2021-03" db="EMBL/GenBank/DDBJ databases">
        <title>Comparative genomics and phylogenomic investigation of the class Geoglossomycetes provide insights into ecological specialization and systematics.</title>
        <authorList>
            <person name="Melie T."/>
            <person name="Pirro S."/>
            <person name="Miller A.N."/>
            <person name="Quandt A."/>
        </authorList>
    </citation>
    <scope>NUCLEOTIDE SEQUENCE</scope>
    <source>
        <strain evidence="3">GBOQ0MN5Z8</strain>
    </source>
</reference>
<accession>A0A9P8ICS3</accession>
<dbReference type="SUPFAM" id="SSF54637">
    <property type="entry name" value="Thioesterase/thiol ester dehydrase-isomerase"/>
    <property type="match status" value="1"/>
</dbReference>
<dbReference type="PANTHER" id="PTHR47260">
    <property type="entry name" value="UPF0644 PROTEIN PB2B4.06"/>
    <property type="match status" value="1"/>
</dbReference>
<keyword evidence="4" id="KW-1185">Reference proteome</keyword>
<feature type="domain" description="Thioesterase" evidence="2">
    <location>
        <begin position="118"/>
        <end position="174"/>
    </location>
</feature>
<feature type="compositionally biased region" description="Low complexity" evidence="1">
    <location>
        <begin position="89"/>
        <end position="98"/>
    </location>
</feature>
<comment type="caution">
    <text evidence="3">The sequence shown here is derived from an EMBL/GenBank/DDBJ whole genome shotgun (WGS) entry which is preliminary data.</text>
</comment>
<dbReference type="Gene3D" id="3.10.129.10">
    <property type="entry name" value="Hotdog Thioesterase"/>
    <property type="match status" value="1"/>
</dbReference>
<sequence>MAAFTPQPQNITYSAPSSETLTHFSSHTWLAPLLADNSLTPIGTFSRQPKTSSTEDSFISRTLSTPTTIPFWQSYYRPPQKPTKETPRTTTSSAPAPTTGTALSLLSLSTGLDGHPSIAHGGLLSALLDEAMAIVAYIHLPAGKDVYTAYINVRFVRPVETPGAVVLRAWIEERSAGRKMWVRACVEGEGGVSVEGAGLFIVRDRAGSAVGGGAIKAKL</sequence>
<dbReference type="InterPro" id="IPR052061">
    <property type="entry name" value="PTE-AB_protein"/>
</dbReference>
<dbReference type="Pfam" id="PF03061">
    <property type="entry name" value="4HBT"/>
    <property type="match status" value="1"/>
</dbReference>
<evidence type="ECO:0000313" key="3">
    <source>
        <dbReference type="EMBL" id="KAH0541834.1"/>
    </source>
</evidence>
<name>A0A9P8ICS3_9PEZI</name>
<evidence type="ECO:0000313" key="4">
    <source>
        <dbReference type="Proteomes" id="UP000698800"/>
    </source>
</evidence>
<dbReference type="Proteomes" id="UP000698800">
    <property type="component" value="Unassembled WGS sequence"/>
</dbReference>